<feature type="compositionally biased region" description="Basic and acidic residues" evidence="1">
    <location>
        <begin position="992"/>
        <end position="1013"/>
    </location>
</feature>
<feature type="compositionally biased region" description="Basic and acidic residues" evidence="1">
    <location>
        <begin position="208"/>
        <end position="227"/>
    </location>
</feature>
<sequence length="1270" mass="140583">MMQSPGDNSITIVDPQTQTYADNNLNEKTMGTQYIYTTEGQLIPTTPEVVAANMDLNAQHFDTAQVTDAQGIHLPQVHYQYEQQFPDGTIQQVPPGGEQFVQNQEFVVTEASYMPDPQQNISTHIVTEATSEVAPYVYTTPQVQDTYVPSLSAVTTASYVANFDANSQESQPEVVEMEEKPDENNSTTAQTQEQLPTPVEEPQPTVDNTKEVETENHSVEEPTKEQPEVPEITEESVIEETNTSMETPEQANEVVIEDISNKEITKPNEEEIEKSTESSEAVHTDNKELEKVPEPIEVLGENVEVSSDITPNKDILNLNEGGSNIVEIVEEDIERDDENSTDTMETSDVQETMVIVYEDNSSQGAVSDEEEIYTVNEDGEVQEAVKKKRGSRSLEEQASGKSPRPRGRKPKTEIPLHILGHNVTKPVDSAVNGKSAPKPRLGVKVPYRNLTSQIVSKAEIEQEIMDRNKKKESKESAVARHLSARITKKFVPPSSDPLAVTESDISAKASAKKTPVEKTPAAEDDTTEESSKDKQTDSIENNSDLLAILEGNDVSEEVTLPLGPVASRESTESTPDESSLKNLEREIALQQLHDLPYLSPSTRFYKGKTCKTYLKEVPNLSLSDDGKPKITSNTKTTAGQTKNKEVGQKQAAKSPSKQNPDEPQIKVNMALKTYSRKRKSVDNVPEPQPLKKTPTISNAQIEVKTNIQSPPLNDGVYVTKSSRVIKKKVIWDPDETPTKSAGTKVGTNKPENTLQTKIIAKYSSVKSETKAAAEKSEKKAETKANTDKIVEDKQLPKKSPLPAAAEKKMSSASKVIQKPKKSRTEVDKLLGDEGTIKMLYELKNDSSDEKRKKTVISVERTFKDLAKKANLIKSDLVNNSSVESPKSLRKKDSAISPETKIKPTKSASPTPAPSPAPSGISRQKSKDSNRSTPPRSPTFPFPNETSYLIRRRSSSSLSSNGGSLDDDQERVLRRKTRSSPLNDYSKAKRVKKSSETKDQESETDTKNQKRVENRIGHYKTFNVKKINKSVTIDLHTADTTKGYFTLELLEELTTALNKISKEKDCNAVLVRSKQDKIFSLGLDYKTLVSDKENERKTKATKLSEQVSNFIKCLLRFPKVLIAGIEGECCGLAVTMLPLFDIVIASDTACFTTPFASLGAIAEAGFLLTVPYVPSHGLASELFYISQTLTADEAHRKGLITRLCWPEKYKDTVRLVTASVAKGSKQSLEATKRQLRLSIMESTETAIQSMKSQLVEFWTSPECQKNFSKIE</sequence>
<dbReference type="CDD" id="cd06558">
    <property type="entry name" value="crotonase-like"/>
    <property type="match status" value="1"/>
</dbReference>
<dbReference type="InterPro" id="IPR029045">
    <property type="entry name" value="ClpP/crotonase-like_dom_sf"/>
</dbReference>
<dbReference type="OrthoDB" id="6357915at2759"/>
<dbReference type="GeneID" id="115880588"/>
<dbReference type="CTD" id="116874"/>
<dbReference type="Pfam" id="PF00378">
    <property type="entry name" value="ECH_1"/>
    <property type="match status" value="1"/>
</dbReference>
<keyword evidence="2" id="KW-1185">Reference proteome</keyword>
<accession>A0A6J2XRP3</accession>
<dbReference type="FunCoup" id="A0A6J2XRP3">
    <property type="interactions" value="596"/>
</dbReference>
<feature type="region of interest" description="Disordered" evidence="1">
    <location>
        <begin position="359"/>
        <end position="445"/>
    </location>
</feature>
<dbReference type="PANTHER" id="PTHR43684:SF13">
    <property type="entry name" value="CHROMODOMAIN Y-LIKE PROTEIN"/>
    <property type="match status" value="1"/>
</dbReference>
<proteinExistence type="predicted"/>
<evidence type="ECO:0000313" key="2">
    <source>
        <dbReference type="Proteomes" id="UP000504635"/>
    </source>
</evidence>
<name>A0A6J2XRP3_SITOR</name>
<evidence type="ECO:0000313" key="3">
    <source>
        <dbReference type="RefSeq" id="XP_030753716.1"/>
    </source>
</evidence>
<feature type="compositionally biased region" description="Low complexity" evidence="1">
    <location>
        <begin position="941"/>
        <end position="963"/>
    </location>
</feature>
<feature type="compositionally biased region" description="Polar residues" evidence="1">
    <location>
        <begin position="630"/>
        <end position="641"/>
    </location>
</feature>
<feature type="compositionally biased region" description="Polar residues" evidence="1">
    <location>
        <begin position="239"/>
        <end position="250"/>
    </location>
</feature>
<organism evidence="2 3">
    <name type="scientific">Sitophilus oryzae</name>
    <name type="common">Rice weevil</name>
    <name type="synonym">Curculio oryzae</name>
    <dbReference type="NCBI Taxonomy" id="7048"/>
    <lineage>
        <taxon>Eukaryota</taxon>
        <taxon>Metazoa</taxon>
        <taxon>Ecdysozoa</taxon>
        <taxon>Arthropoda</taxon>
        <taxon>Hexapoda</taxon>
        <taxon>Insecta</taxon>
        <taxon>Pterygota</taxon>
        <taxon>Neoptera</taxon>
        <taxon>Endopterygota</taxon>
        <taxon>Coleoptera</taxon>
        <taxon>Polyphaga</taxon>
        <taxon>Cucujiformia</taxon>
        <taxon>Curculionidae</taxon>
        <taxon>Dryophthorinae</taxon>
        <taxon>Sitophilus</taxon>
    </lineage>
</organism>
<feature type="compositionally biased region" description="Acidic residues" evidence="1">
    <location>
        <begin position="367"/>
        <end position="381"/>
    </location>
</feature>
<feature type="region of interest" description="Disordered" evidence="1">
    <location>
        <begin position="619"/>
        <end position="665"/>
    </location>
</feature>
<feature type="compositionally biased region" description="Basic and acidic residues" evidence="1">
    <location>
        <begin position="259"/>
        <end position="292"/>
    </location>
</feature>
<dbReference type="InParanoid" id="A0A6J2XRP3"/>
<gene>
    <name evidence="3" type="primary">LOC115880588</name>
</gene>
<feature type="region of interest" description="Disordered" evidence="1">
    <location>
        <begin position="868"/>
        <end position="1013"/>
    </location>
</feature>
<dbReference type="AlphaFoldDB" id="A0A6J2XRP3"/>
<dbReference type="PANTHER" id="PTHR43684">
    <property type="match status" value="1"/>
</dbReference>
<protein>
    <submittedName>
        <fullName evidence="3">Titin isoform X1</fullName>
    </submittedName>
</protein>
<feature type="compositionally biased region" description="Polar residues" evidence="1">
    <location>
        <begin position="184"/>
        <end position="195"/>
    </location>
</feature>
<dbReference type="Gene3D" id="3.90.226.10">
    <property type="entry name" value="2-enoyl-CoA Hydratase, Chain A, domain 1"/>
    <property type="match status" value="1"/>
</dbReference>
<evidence type="ECO:0000256" key="1">
    <source>
        <dbReference type="SAM" id="MobiDB-lite"/>
    </source>
</evidence>
<dbReference type="RefSeq" id="XP_030753716.1">
    <property type="nucleotide sequence ID" value="XM_030897856.1"/>
</dbReference>
<feature type="region of interest" description="Disordered" evidence="1">
    <location>
        <begin position="765"/>
        <end position="855"/>
    </location>
</feature>
<dbReference type="Proteomes" id="UP000504635">
    <property type="component" value="Unplaced"/>
</dbReference>
<feature type="region of interest" description="Disordered" evidence="1">
    <location>
        <begin position="489"/>
        <end position="582"/>
    </location>
</feature>
<reference evidence="3" key="1">
    <citation type="submission" date="2025-08" db="UniProtKB">
        <authorList>
            <consortium name="RefSeq"/>
        </authorList>
    </citation>
    <scope>IDENTIFICATION</scope>
    <source>
        <tissue evidence="3">Gonads</tissue>
    </source>
</reference>
<dbReference type="InterPro" id="IPR051053">
    <property type="entry name" value="ECH/Chromodomain_protein"/>
</dbReference>
<dbReference type="SUPFAM" id="SSF52096">
    <property type="entry name" value="ClpP/crotonase"/>
    <property type="match status" value="1"/>
</dbReference>
<feature type="compositionally biased region" description="Basic and acidic residues" evidence="1">
    <location>
        <begin position="822"/>
        <end position="851"/>
    </location>
</feature>
<dbReference type="InterPro" id="IPR001753">
    <property type="entry name" value="Enoyl-CoA_hydra/iso"/>
</dbReference>
<dbReference type="KEGG" id="soy:115880588"/>
<feature type="compositionally biased region" description="Basic and acidic residues" evidence="1">
    <location>
        <begin position="767"/>
        <end position="795"/>
    </location>
</feature>
<feature type="region of interest" description="Disordered" evidence="1">
    <location>
        <begin position="165"/>
        <end position="292"/>
    </location>
</feature>
<feature type="region of interest" description="Disordered" evidence="1">
    <location>
        <begin position="674"/>
        <end position="693"/>
    </location>
</feature>